<name>A0AAW1MTC4_SAPOF</name>
<dbReference type="PANTHER" id="PTHR42684:SF3">
    <property type="entry name" value="ADENOSYLMETHIONINE-8-AMINO-7-OXONONANOATE AMINOTRANSFERASE"/>
    <property type="match status" value="1"/>
</dbReference>
<keyword evidence="5 6" id="KW-0663">Pyridoxal phosphate</keyword>
<evidence type="ECO:0000313" key="7">
    <source>
        <dbReference type="EMBL" id="KAK9749718.1"/>
    </source>
</evidence>
<dbReference type="PROSITE" id="PS00600">
    <property type="entry name" value="AA_TRANSFER_CLASS_3"/>
    <property type="match status" value="1"/>
</dbReference>
<evidence type="ECO:0000256" key="4">
    <source>
        <dbReference type="ARBA" id="ARBA00022679"/>
    </source>
</evidence>
<proteinExistence type="inferred from homology"/>
<evidence type="ECO:0000256" key="5">
    <source>
        <dbReference type="ARBA" id="ARBA00022898"/>
    </source>
</evidence>
<accession>A0AAW1MTC4</accession>
<dbReference type="FunFam" id="3.40.640.10:FF:000014">
    <property type="entry name" value="Adenosylmethionine-8-amino-7-oxononanoate aminotransferase, probable"/>
    <property type="match status" value="1"/>
</dbReference>
<organism evidence="7 8">
    <name type="scientific">Saponaria officinalis</name>
    <name type="common">Common soapwort</name>
    <name type="synonym">Lychnis saponaria</name>
    <dbReference type="NCBI Taxonomy" id="3572"/>
    <lineage>
        <taxon>Eukaryota</taxon>
        <taxon>Viridiplantae</taxon>
        <taxon>Streptophyta</taxon>
        <taxon>Embryophyta</taxon>
        <taxon>Tracheophyta</taxon>
        <taxon>Spermatophyta</taxon>
        <taxon>Magnoliopsida</taxon>
        <taxon>eudicotyledons</taxon>
        <taxon>Gunneridae</taxon>
        <taxon>Pentapetalae</taxon>
        <taxon>Caryophyllales</taxon>
        <taxon>Caryophyllaceae</taxon>
        <taxon>Caryophylleae</taxon>
        <taxon>Saponaria</taxon>
    </lineage>
</organism>
<protein>
    <submittedName>
        <fullName evidence="7">Uncharacterized protein</fullName>
    </submittedName>
</protein>
<evidence type="ECO:0000256" key="3">
    <source>
        <dbReference type="ARBA" id="ARBA00022576"/>
    </source>
</evidence>
<evidence type="ECO:0000256" key="1">
    <source>
        <dbReference type="ARBA" id="ARBA00004173"/>
    </source>
</evidence>
<dbReference type="FunFam" id="3.90.1150.10:FF:000280">
    <property type="entry name" value="Class III aminotransferase"/>
    <property type="match status" value="1"/>
</dbReference>
<keyword evidence="4" id="KW-0808">Transferase</keyword>
<dbReference type="GO" id="GO:0005739">
    <property type="term" value="C:mitochondrion"/>
    <property type="evidence" value="ECO:0007669"/>
    <property type="project" value="UniProtKB-SubCell"/>
</dbReference>
<dbReference type="SUPFAM" id="SSF53383">
    <property type="entry name" value="PLP-dependent transferases"/>
    <property type="match status" value="1"/>
</dbReference>
<dbReference type="NCBIfam" id="NF004767">
    <property type="entry name" value="PRK06105.1"/>
    <property type="match status" value="1"/>
</dbReference>
<dbReference type="PIRSF" id="PIRSF000521">
    <property type="entry name" value="Transaminase_4ab_Lys_Orn"/>
    <property type="match status" value="1"/>
</dbReference>
<dbReference type="InterPro" id="IPR005814">
    <property type="entry name" value="Aminotrans_3"/>
</dbReference>
<dbReference type="InterPro" id="IPR049704">
    <property type="entry name" value="Aminotrans_3_PPA_site"/>
</dbReference>
<dbReference type="AlphaFoldDB" id="A0AAW1MTC4"/>
<dbReference type="CDD" id="cd00610">
    <property type="entry name" value="OAT_like"/>
    <property type="match status" value="1"/>
</dbReference>
<gene>
    <name evidence="7" type="ORF">RND81_02G145800</name>
</gene>
<dbReference type="InterPro" id="IPR015424">
    <property type="entry name" value="PyrdxlP-dep_Trfase"/>
</dbReference>
<dbReference type="GO" id="GO:0004015">
    <property type="term" value="F:adenosylmethionine-8-amino-7-oxononanoate transaminase activity"/>
    <property type="evidence" value="ECO:0007669"/>
    <property type="project" value="TreeGrafter"/>
</dbReference>
<dbReference type="Proteomes" id="UP001443914">
    <property type="component" value="Unassembled WGS sequence"/>
</dbReference>
<dbReference type="Gene3D" id="3.90.1150.10">
    <property type="entry name" value="Aspartate Aminotransferase, domain 1"/>
    <property type="match status" value="1"/>
</dbReference>
<dbReference type="GO" id="GO:0009102">
    <property type="term" value="P:biotin biosynthetic process"/>
    <property type="evidence" value="ECO:0007669"/>
    <property type="project" value="TreeGrafter"/>
</dbReference>
<dbReference type="PANTHER" id="PTHR42684">
    <property type="entry name" value="ADENOSYLMETHIONINE-8-AMINO-7-OXONONANOATE AMINOTRANSFERASE"/>
    <property type="match status" value="1"/>
</dbReference>
<comment type="subcellular location">
    <subcellularLocation>
        <location evidence="1">Mitochondrion</location>
    </subcellularLocation>
</comment>
<dbReference type="InterPro" id="IPR015421">
    <property type="entry name" value="PyrdxlP-dep_Trfase_major"/>
</dbReference>
<dbReference type="InterPro" id="IPR015422">
    <property type="entry name" value="PyrdxlP-dep_Trfase_small"/>
</dbReference>
<dbReference type="Gene3D" id="3.40.640.10">
    <property type="entry name" value="Type I PLP-dependent aspartate aminotransferase-like (Major domain)"/>
    <property type="match status" value="1"/>
</dbReference>
<dbReference type="GO" id="GO:0009448">
    <property type="term" value="P:gamma-aminobutyric acid metabolic process"/>
    <property type="evidence" value="ECO:0007669"/>
    <property type="project" value="TreeGrafter"/>
</dbReference>
<dbReference type="Pfam" id="PF00202">
    <property type="entry name" value="Aminotran_3"/>
    <property type="match status" value="1"/>
</dbReference>
<comment type="similarity">
    <text evidence="2 6">Belongs to the class-III pyridoxal-phosphate-dependent aminotransferase family.</text>
</comment>
<reference evidence="7" key="1">
    <citation type="submission" date="2024-03" db="EMBL/GenBank/DDBJ databases">
        <title>WGS assembly of Saponaria officinalis var. Norfolk2.</title>
        <authorList>
            <person name="Jenkins J."/>
            <person name="Shu S."/>
            <person name="Grimwood J."/>
            <person name="Barry K."/>
            <person name="Goodstein D."/>
            <person name="Schmutz J."/>
            <person name="Leebens-Mack J."/>
            <person name="Osbourn A."/>
        </authorList>
    </citation>
    <scope>NUCLEOTIDE SEQUENCE [LARGE SCALE GENOMIC DNA]</scope>
    <source>
        <strain evidence="7">JIC</strain>
    </source>
</reference>
<evidence type="ECO:0000256" key="6">
    <source>
        <dbReference type="RuleBase" id="RU003560"/>
    </source>
</evidence>
<dbReference type="GO" id="GO:0030170">
    <property type="term" value="F:pyridoxal phosphate binding"/>
    <property type="evidence" value="ECO:0007669"/>
    <property type="project" value="InterPro"/>
</dbReference>
<comment type="caution">
    <text evidence="7">The sequence shown here is derived from an EMBL/GenBank/DDBJ whole genome shotgun (WGS) entry which is preliminary data.</text>
</comment>
<keyword evidence="8" id="KW-1185">Reference proteome</keyword>
<keyword evidence="3" id="KW-0032">Aminotransferase</keyword>
<evidence type="ECO:0000313" key="8">
    <source>
        <dbReference type="Proteomes" id="UP001443914"/>
    </source>
</evidence>
<sequence length="502" mass="55603">MKHLVQFTLRTFQYTRNEAAYGGRSSYLVRCFATDINPSQPQEPTTEKSYKGHSMLAPFTAGWQTTDTNPLVIDKSEGSYVYDINGKKYLDSLAGLWCTALGGNEPRLVDAAIKQLKTLPFYHSFWNRTTKVSLDLAEKLLETFTARKMAKAFFVNSGSEANDTQVKLVWYYNNALGRPNKKKFIARSKSYHGSTLIAASLSGLPALHQQFDLPAPFVLHTDCPNYWRYHLPGETEEDFATRLANNLESLILKEGPETIAAFIAEPIMGAGGVIIPPATYYEKVQAVVKKYDILFIADEVICGFGRLGEMFGCDKYNIKPDLVSVAKALSSAYMPIGAVLVSPEISEVIHSQSNKLGSFSHGFTYSGHPVSCAVAVEALKLYKERNIVEKVKSISPKFQDGIKAYADSPIIGEIRGTGLILGTEFTDNQSPNDPFPAEWGIGAYFGAQCEKHGMLVRVAGDNIMICPPLIISEEEVDELIIKYGKALKDTEERVKELKALKK</sequence>
<evidence type="ECO:0000256" key="2">
    <source>
        <dbReference type="ARBA" id="ARBA00008954"/>
    </source>
</evidence>
<dbReference type="EMBL" id="JBDFQZ010000002">
    <property type="protein sequence ID" value="KAK9749718.1"/>
    <property type="molecule type" value="Genomic_DNA"/>
</dbReference>